<gene>
    <name evidence="2" type="ORF">H8E19_00980</name>
</gene>
<accession>A0A8J6MZ34</accession>
<protein>
    <recommendedName>
        <fullName evidence="4">Branched-chain amino acid ABC transporter permease</fullName>
    </recommendedName>
</protein>
<feature type="transmembrane region" description="Helical" evidence="1">
    <location>
        <begin position="12"/>
        <end position="30"/>
    </location>
</feature>
<reference evidence="2 3" key="1">
    <citation type="submission" date="2020-08" db="EMBL/GenBank/DDBJ databases">
        <title>Bridging the membrane lipid divide: bacteria of the FCB group superphylum have the potential to synthesize archaeal ether lipids.</title>
        <authorList>
            <person name="Villanueva L."/>
            <person name="Von Meijenfeldt F.A.B."/>
            <person name="Westbye A.B."/>
            <person name="Yadav S."/>
            <person name="Hopmans E.C."/>
            <person name="Dutilh B.E."/>
            <person name="Sinninghe Damste J.S."/>
        </authorList>
    </citation>
    <scope>NUCLEOTIDE SEQUENCE [LARGE SCALE GENOMIC DNA]</scope>
    <source>
        <strain evidence="2">NIOZ-UU27</strain>
    </source>
</reference>
<feature type="transmembrane region" description="Helical" evidence="1">
    <location>
        <begin position="36"/>
        <end position="58"/>
    </location>
</feature>
<dbReference type="EMBL" id="JACNJD010000057">
    <property type="protein sequence ID" value="MBC8175949.1"/>
    <property type="molecule type" value="Genomic_DNA"/>
</dbReference>
<keyword evidence="1" id="KW-0472">Membrane</keyword>
<keyword evidence="1" id="KW-0812">Transmembrane</keyword>
<evidence type="ECO:0000313" key="3">
    <source>
        <dbReference type="Proteomes" id="UP000650524"/>
    </source>
</evidence>
<dbReference type="GO" id="GO:0015658">
    <property type="term" value="F:branched-chain amino acid transmembrane transporter activity"/>
    <property type="evidence" value="ECO:0007669"/>
    <property type="project" value="InterPro"/>
</dbReference>
<name>A0A8J6MZ34_9DELT</name>
<dbReference type="PANTHER" id="PTHR30482:SF10">
    <property type="entry name" value="HIGH-AFFINITY BRANCHED-CHAIN AMINO ACID TRANSPORT PROTEIN BRAE"/>
    <property type="match status" value="1"/>
</dbReference>
<feature type="transmembrane region" description="Helical" evidence="1">
    <location>
        <begin position="70"/>
        <end position="92"/>
    </location>
</feature>
<evidence type="ECO:0000313" key="2">
    <source>
        <dbReference type="EMBL" id="MBC8175949.1"/>
    </source>
</evidence>
<dbReference type="GO" id="GO:0005886">
    <property type="term" value="C:plasma membrane"/>
    <property type="evidence" value="ECO:0007669"/>
    <property type="project" value="TreeGrafter"/>
</dbReference>
<dbReference type="InterPro" id="IPR043428">
    <property type="entry name" value="LivM-like"/>
</dbReference>
<organism evidence="2 3">
    <name type="scientific">Candidatus Desulfacyla euxinica</name>
    <dbReference type="NCBI Taxonomy" id="2841693"/>
    <lineage>
        <taxon>Bacteria</taxon>
        <taxon>Deltaproteobacteria</taxon>
        <taxon>Candidatus Desulfacyla</taxon>
    </lineage>
</organism>
<proteinExistence type="predicted"/>
<dbReference type="PANTHER" id="PTHR30482">
    <property type="entry name" value="HIGH-AFFINITY BRANCHED-CHAIN AMINO ACID TRANSPORT SYSTEM PERMEASE"/>
    <property type="match status" value="1"/>
</dbReference>
<evidence type="ECO:0008006" key="4">
    <source>
        <dbReference type="Google" id="ProtNLM"/>
    </source>
</evidence>
<dbReference type="AlphaFoldDB" id="A0A8J6MZ34"/>
<comment type="caution">
    <text evidence="2">The sequence shown here is derived from an EMBL/GenBank/DDBJ whole genome shotgun (WGS) entry which is preliminary data.</text>
</comment>
<keyword evidence="1" id="KW-1133">Transmembrane helix</keyword>
<sequence length="93" mass="10395">MNKRGVNNWRVICFMGLSLICFLLLFPFSVNSEESYLVYFLFVTFLYITLAQGWNVVAGYGGQASLGQHAFFGLGAYVTAISWKAGWIGILIL</sequence>
<evidence type="ECO:0000256" key="1">
    <source>
        <dbReference type="SAM" id="Phobius"/>
    </source>
</evidence>
<dbReference type="Proteomes" id="UP000650524">
    <property type="component" value="Unassembled WGS sequence"/>
</dbReference>